<evidence type="ECO:0000256" key="3">
    <source>
        <dbReference type="ARBA" id="ARBA00013253"/>
    </source>
</evidence>
<dbReference type="PANTHER" id="PTHR43071:SF1">
    <property type="entry name" value="2-AMINO-4-HYDROXY-6-HYDROXYMETHYLDIHYDROPTERIDINE PYROPHOSPHOKINASE"/>
    <property type="match status" value="1"/>
</dbReference>
<dbReference type="InterPro" id="IPR000550">
    <property type="entry name" value="Hppk"/>
</dbReference>
<dbReference type="GO" id="GO:0046656">
    <property type="term" value="P:folic acid biosynthetic process"/>
    <property type="evidence" value="ECO:0007669"/>
    <property type="project" value="UniProtKB-KW"/>
</dbReference>
<evidence type="ECO:0000256" key="1">
    <source>
        <dbReference type="ARBA" id="ARBA00000198"/>
    </source>
</evidence>
<dbReference type="CDD" id="cd00483">
    <property type="entry name" value="HPPK"/>
    <property type="match status" value="1"/>
</dbReference>
<dbReference type="KEGG" id="dho:Dia5BBH33_11090"/>
<evidence type="ECO:0000313" key="10">
    <source>
        <dbReference type="EMBL" id="BBK25174.1"/>
    </source>
</evidence>
<keyword evidence="6 10" id="KW-0418">Kinase</keyword>
<keyword evidence="7" id="KW-0067">ATP-binding</keyword>
<reference evidence="11" key="1">
    <citation type="submission" date="2019-05" db="EMBL/GenBank/DDBJ databases">
        <title>Complete genome sequencing of Dialister sp. strain 5BBH33.</title>
        <authorList>
            <person name="Sakamoto M."/>
            <person name="Murakami T."/>
            <person name="Mori H."/>
        </authorList>
    </citation>
    <scope>NUCLEOTIDE SEQUENCE [LARGE SCALE GENOMIC DNA]</scope>
    <source>
        <strain evidence="11">5BBH33</strain>
    </source>
</reference>
<dbReference type="InterPro" id="IPR035907">
    <property type="entry name" value="Hppk_sf"/>
</dbReference>
<dbReference type="GO" id="GO:0005524">
    <property type="term" value="F:ATP binding"/>
    <property type="evidence" value="ECO:0007669"/>
    <property type="project" value="UniProtKB-KW"/>
</dbReference>
<dbReference type="SUPFAM" id="SSF55083">
    <property type="entry name" value="6-hydroxymethyl-7,8-dihydropterin pyrophosphokinase, HPPK"/>
    <property type="match status" value="1"/>
</dbReference>
<evidence type="ECO:0000256" key="6">
    <source>
        <dbReference type="ARBA" id="ARBA00022777"/>
    </source>
</evidence>
<organism evidence="10 11">
    <name type="scientific">Dialister hominis</name>
    <dbReference type="NCBI Taxonomy" id="2582419"/>
    <lineage>
        <taxon>Bacteria</taxon>
        <taxon>Bacillati</taxon>
        <taxon>Bacillota</taxon>
        <taxon>Negativicutes</taxon>
        <taxon>Veillonellales</taxon>
        <taxon>Veillonellaceae</taxon>
        <taxon>Dialister</taxon>
    </lineage>
</organism>
<comment type="catalytic activity">
    <reaction evidence="1">
        <text>6-hydroxymethyl-7,8-dihydropterin + ATP = (7,8-dihydropterin-6-yl)methyl diphosphate + AMP + H(+)</text>
        <dbReference type="Rhea" id="RHEA:11412"/>
        <dbReference type="ChEBI" id="CHEBI:15378"/>
        <dbReference type="ChEBI" id="CHEBI:30616"/>
        <dbReference type="ChEBI" id="CHEBI:44841"/>
        <dbReference type="ChEBI" id="CHEBI:72950"/>
        <dbReference type="ChEBI" id="CHEBI:456215"/>
        <dbReference type="EC" id="2.7.6.3"/>
    </reaction>
</comment>
<dbReference type="GO" id="GO:0003848">
    <property type="term" value="F:2-amino-4-hydroxy-6-hydroxymethyldihydropteridine diphosphokinase activity"/>
    <property type="evidence" value="ECO:0007669"/>
    <property type="project" value="UniProtKB-EC"/>
</dbReference>
<dbReference type="NCBIfam" id="TIGR01498">
    <property type="entry name" value="folK"/>
    <property type="match status" value="1"/>
</dbReference>
<dbReference type="PROSITE" id="PS00794">
    <property type="entry name" value="HPPK"/>
    <property type="match status" value="1"/>
</dbReference>
<dbReference type="GO" id="GO:0016301">
    <property type="term" value="F:kinase activity"/>
    <property type="evidence" value="ECO:0007669"/>
    <property type="project" value="UniProtKB-KW"/>
</dbReference>
<dbReference type="EC" id="2.7.6.3" evidence="3"/>
<protein>
    <recommendedName>
        <fullName evidence="3">2-amino-4-hydroxy-6-hydroxymethyldihydropteridine diphosphokinase</fullName>
        <ecNumber evidence="3">2.7.6.3</ecNumber>
    </recommendedName>
</protein>
<dbReference type="PANTHER" id="PTHR43071">
    <property type="entry name" value="2-AMINO-4-HYDROXY-6-HYDROXYMETHYLDIHYDROPTERIDINE PYROPHOSPHOKINASE"/>
    <property type="match status" value="1"/>
</dbReference>
<evidence type="ECO:0000313" key="11">
    <source>
        <dbReference type="Proteomes" id="UP000320585"/>
    </source>
</evidence>
<keyword evidence="11" id="KW-1185">Reference proteome</keyword>
<proteinExistence type="predicted"/>
<dbReference type="Gene3D" id="3.30.70.560">
    <property type="entry name" value="7,8-Dihydro-6-hydroxymethylpterin-pyrophosphokinase HPPK"/>
    <property type="match status" value="1"/>
</dbReference>
<name>A0A8D4UUE8_9FIRM</name>
<keyword evidence="8" id="KW-0289">Folate biosynthesis</keyword>
<dbReference type="Proteomes" id="UP000320585">
    <property type="component" value="Chromosome"/>
</dbReference>
<comment type="pathway">
    <text evidence="2">Cofactor biosynthesis; tetrahydrofolate biosynthesis; 2-amino-4-hydroxy-6-hydroxymethyl-7,8-dihydropteridine diphosphate from 7,8-dihydroneopterin triphosphate: step 4/4.</text>
</comment>
<evidence type="ECO:0000256" key="2">
    <source>
        <dbReference type="ARBA" id="ARBA00005051"/>
    </source>
</evidence>
<evidence type="ECO:0000256" key="4">
    <source>
        <dbReference type="ARBA" id="ARBA00022679"/>
    </source>
</evidence>
<dbReference type="AlphaFoldDB" id="A0A8D4UUE8"/>
<dbReference type="UniPathway" id="UPA00077">
    <property type="reaction ID" value="UER00155"/>
</dbReference>
<dbReference type="EMBL" id="AP019697">
    <property type="protein sequence ID" value="BBK25174.1"/>
    <property type="molecule type" value="Genomic_DNA"/>
</dbReference>
<evidence type="ECO:0000259" key="9">
    <source>
        <dbReference type="PROSITE" id="PS00794"/>
    </source>
</evidence>
<gene>
    <name evidence="10" type="primary">folK</name>
    <name evidence="10" type="ORF">Dia5BBH33_11090</name>
</gene>
<sequence>MTVYQMLNSLKRNSYIISLGSNMGNSAEILSGSVRTLNQDERLRVLKKSSLYKTKPWGLTEQAVFLNAVIEVSWTGEPEELMEFLLQVEKSFGRIRIRHWGPRTLDLDMIYNSEIESNTDFLKLPHPFFWERPFVLVPLEEIYPDFVFNGEGIHQRILELDGYKDVEKTDIAW</sequence>
<accession>A0A8D4UUE8</accession>
<evidence type="ECO:0000256" key="5">
    <source>
        <dbReference type="ARBA" id="ARBA00022741"/>
    </source>
</evidence>
<keyword evidence="4" id="KW-0808">Transferase</keyword>
<evidence type="ECO:0000256" key="7">
    <source>
        <dbReference type="ARBA" id="ARBA00022840"/>
    </source>
</evidence>
<dbReference type="GO" id="GO:0046654">
    <property type="term" value="P:tetrahydrofolate biosynthetic process"/>
    <property type="evidence" value="ECO:0007669"/>
    <property type="project" value="UniProtKB-UniPathway"/>
</dbReference>
<evidence type="ECO:0000256" key="8">
    <source>
        <dbReference type="ARBA" id="ARBA00022909"/>
    </source>
</evidence>
<feature type="domain" description="7,8-dihydro-6-hydroxymethylpterin-pyrophosphokinase" evidence="9">
    <location>
        <begin position="99"/>
        <end position="110"/>
    </location>
</feature>
<keyword evidence="5" id="KW-0547">Nucleotide-binding</keyword>
<dbReference type="Pfam" id="PF01288">
    <property type="entry name" value="HPPK"/>
    <property type="match status" value="1"/>
</dbReference>